<dbReference type="InterPro" id="IPR002525">
    <property type="entry name" value="Transp_IS110-like_N"/>
</dbReference>
<keyword evidence="4" id="KW-1185">Reference proteome</keyword>
<dbReference type="PANTHER" id="PTHR33055">
    <property type="entry name" value="TRANSPOSASE FOR INSERTION SEQUENCE ELEMENT IS1111A"/>
    <property type="match status" value="1"/>
</dbReference>
<dbReference type="InterPro" id="IPR003346">
    <property type="entry name" value="Transposase_20"/>
</dbReference>
<dbReference type="Pfam" id="PF01548">
    <property type="entry name" value="DEDD_Tnp_IS110"/>
    <property type="match status" value="1"/>
</dbReference>
<name>A0A0U1P2Q0_9BACI</name>
<dbReference type="NCBIfam" id="NF033542">
    <property type="entry name" value="transpos_IS110"/>
    <property type="match status" value="1"/>
</dbReference>
<evidence type="ECO:0000259" key="2">
    <source>
        <dbReference type="Pfam" id="PF02371"/>
    </source>
</evidence>
<dbReference type="OrthoDB" id="9790935at2"/>
<protein>
    <submittedName>
        <fullName evidence="3">Transposase</fullName>
    </submittedName>
</protein>
<gene>
    <name evidence="3" type="ORF">BN000_04609</name>
</gene>
<dbReference type="GO" id="GO:0003677">
    <property type="term" value="F:DNA binding"/>
    <property type="evidence" value="ECO:0007669"/>
    <property type="project" value="InterPro"/>
</dbReference>
<dbReference type="InterPro" id="IPR047650">
    <property type="entry name" value="Transpos_IS110"/>
</dbReference>
<organism evidence="3 4">
    <name type="scientific">Neobacillus massiliamazoniensis</name>
    <dbReference type="NCBI Taxonomy" id="1499688"/>
    <lineage>
        <taxon>Bacteria</taxon>
        <taxon>Bacillati</taxon>
        <taxon>Bacillota</taxon>
        <taxon>Bacilli</taxon>
        <taxon>Bacillales</taxon>
        <taxon>Bacillaceae</taxon>
        <taxon>Neobacillus</taxon>
    </lineage>
</organism>
<reference evidence="4" key="1">
    <citation type="submission" date="2015-05" db="EMBL/GenBank/DDBJ databases">
        <authorList>
            <person name="Urmite Genomes"/>
        </authorList>
    </citation>
    <scope>NUCLEOTIDE SEQUENCE [LARGE SCALE GENOMIC DNA]</scope>
    <source>
        <strain evidence="4">LF1</strain>
    </source>
</reference>
<evidence type="ECO:0000259" key="1">
    <source>
        <dbReference type="Pfam" id="PF01548"/>
    </source>
</evidence>
<dbReference type="STRING" id="1499688.BN000_04609"/>
<dbReference type="AlphaFoldDB" id="A0A0U1P2Q0"/>
<dbReference type="PANTHER" id="PTHR33055:SF13">
    <property type="entry name" value="TRANSPOSASE"/>
    <property type="match status" value="1"/>
</dbReference>
<dbReference type="EMBL" id="CVRB01000005">
    <property type="protein sequence ID" value="CRK84569.1"/>
    <property type="molecule type" value="Genomic_DNA"/>
</dbReference>
<dbReference type="RefSeq" id="WP_090638618.1">
    <property type="nucleotide sequence ID" value="NZ_CVRB01000005.1"/>
</dbReference>
<accession>A0A0U1P2Q0</accession>
<dbReference type="Proteomes" id="UP000199087">
    <property type="component" value="Unassembled WGS sequence"/>
</dbReference>
<dbReference type="GO" id="GO:0006313">
    <property type="term" value="P:DNA transposition"/>
    <property type="evidence" value="ECO:0007669"/>
    <property type="project" value="InterPro"/>
</dbReference>
<feature type="domain" description="Transposase IS116/IS110/IS902 C-terminal" evidence="2">
    <location>
        <begin position="291"/>
        <end position="375"/>
    </location>
</feature>
<dbReference type="Pfam" id="PF02371">
    <property type="entry name" value="Transposase_20"/>
    <property type="match status" value="1"/>
</dbReference>
<dbReference type="GO" id="GO:0004803">
    <property type="term" value="F:transposase activity"/>
    <property type="evidence" value="ECO:0007669"/>
    <property type="project" value="InterPro"/>
</dbReference>
<sequence length="424" mass="48245">MKFKMQNKQNQLIERISVKHLIVGVDIAQQLHVARAVNFRGIVIGDPLIFKNNEEGFASLLKWMKNLQRLNNLDEAIVGMEPTGHYWINLSKWLSKQNIEVVTVNPHLVKRNKENRDNTQSKSDKKDALVIADMVKNGYYSEVRYASESFEKLRVLMSNRDVVVKRLVSSINQLNRWVDIVFPELRQVFKDIKGKGAIATLRLFPSPVELEKLQPHDVIVGWKSIMKRQPGLKKAILLLQVARKSVGTRQALDAYKFHLEQLLEEYDLAVTQLEKVEKQLVEVLNMIPFAKKLLTIKGISEISLAGILGEAGDLSNFSHGNSLLRHAGLHLAEASSGKWKGQIVISKRGRSRLRRFLFLATMSLVANNPEFKALHTHNVKVKKMKKMKSIMKLVGKLARIFVGISRRNESYCPDKLQPLLPIAA</sequence>
<feature type="domain" description="Transposase IS110-like N-terminal" evidence="1">
    <location>
        <begin position="23"/>
        <end position="183"/>
    </location>
</feature>
<proteinExistence type="predicted"/>
<evidence type="ECO:0000313" key="3">
    <source>
        <dbReference type="EMBL" id="CRK84569.1"/>
    </source>
</evidence>
<evidence type="ECO:0000313" key="4">
    <source>
        <dbReference type="Proteomes" id="UP000199087"/>
    </source>
</evidence>